<dbReference type="RefSeq" id="WP_062410218.1">
    <property type="nucleotide sequence ID" value="NZ_CP013652.1"/>
</dbReference>
<dbReference type="SUPFAM" id="SSF88946">
    <property type="entry name" value="Sigma2 domain of RNA polymerase sigma factors"/>
    <property type="match status" value="1"/>
</dbReference>
<dbReference type="Pfam" id="PF08281">
    <property type="entry name" value="Sigma70_r4_2"/>
    <property type="match status" value="1"/>
</dbReference>
<dbReference type="InterPro" id="IPR036388">
    <property type="entry name" value="WH-like_DNA-bd_sf"/>
</dbReference>
<dbReference type="NCBIfam" id="TIGR02937">
    <property type="entry name" value="sigma70-ECF"/>
    <property type="match status" value="1"/>
</dbReference>
<keyword evidence="2" id="KW-0805">Transcription regulation</keyword>
<dbReference type="AlphaFoldDB" id="A0A0U2UEE8"/>
<gene>
    <name evidence="7" type="ORF">IJ22_43310</name>
</gene>
<evidence type="ECO:0000256" key="2">
    <source>
        <dbReference type="ARBA" id="ARBA00023015"/>
    </source>
</evidence>
<dbReference type="InterPro" id="IPR014284">
    <property type="entry name" value="RNA_pol_sigma-70_dom"/>
</dbReference>
<dbReference type="Gene3D" id="1.10.1740.10">
    <property type="match status" value="1"/>
</dbReference>
<evidence type="ECO:0000259" key="6">
    <source>
        <dbReference type="Pfam" id="PF08281"/>
    </source>
</evidence>
<organism evidence="7 8">
    <name type="scientific">Paenibacillus naphthalenovorans</name>
    <dbReference type="NCBI Taxonomy" id="162209"/>
    <lineage>
        <taxon>Bacteria</taxon>
        <taxon>Bacillati</taxon>
        <taxon>Bacillota</taxon>
        <taxon>Bacilli</taxon>
        <taxon>Bacillales</taxon>
        <taxon>Paenibacillaceae</taxon>
        <taxon>Paenibacillus</taxon>
    </lineage>
</organism>
<sequence length="188" mass="21519">MESQSEHRLLEEIRSGKKEAFAKLVEPLIPKAYHTALAILRSPHLAEEAVQNAMIEAYQSIKAGKEIRHFNGWFSRVIANRALDLVRKENRFDGLDIESVIVNDTSSSPVEKILRKEQSSEILEAVMSLDIQQRTVIVLYYFQEMKIDEIANVLHVNEGTVKTRLHRARIRLSKLVSFPDLNTKVAQL</sequence>
<dbReference type="STRING" id="162209.IJ22_43310"/>
<accession>A0A0U2UEE8</accession>
<dbReference type="InterPro" id="IPR013324">
    <property type="entry name" value="RNA_pol_sigma_r3/r4-like"/>
</dbReference>
<reference evidence="7 8" key="2">
    <citation type="journal article" date="2016" name="Genome Announc.">
        <title>Complete Genome Sequences of Two Interactive Moderate Thermophiles, Paenibacillus napthalenovorans 32O-Y and Paenibacillus sp. 32O-W.</title>
        <authorList>
            <person name="Butler R.R.III."/>
            <person name="Wang J."/>
            <person name="Stark B.C."/>
            <person name="Pombert J.F."/>
        </authorList>
    </citation>
    <scope>NUCLEOTIDE SEQUENCE [LARGE SCALE GENOMIC DNA]</scope>
    <source>
        <strain evidence="7 8">32O-Y</strain>
    </source>
</reference>
<keyword evidence="3" id="KW-0731">Sigma factor</keyword>
<proteinExistence type="inferred from homology"/>
<dbReference type="OrthoDB" id="9784984at2"/>
<dbReference type="InterPro" id="IPR007627">
    <property type="entry name" value="RNA_pol_sigma70_r2"/>
</dbReference>
<dbReference type="CDD" id="cd06171">
    <property type="entry name" value="Sigma70_r4"/>
    <property type="match status" value="1"/>
</dbReference>
<dbReference type="Proteomes" id="UP000061660">
    <property type="component" value="Chromosome"/>
</dbReference>
<evidence type="ECO:0000256" key="4">
    <source>
        <dbReference type="ARBA" id="ARBA00023163"/>
    </source>
</evidence>
<dbReference type="EMBL" id="CP013652">
    <property type="protein sequence ID" value="ALS24617.1"/>
    <property type="molecule type" value="Genomic_DNA"/>
</dbReference>
<dbReference type="GO" id="GO:0016987">
    <property type="term" value="F:sigma factor activity"/>
    <property type="evidence" value="ECO:0007669"/>
    <property type="project" value="UniProtKB-KW"/>
</dbReference>
<dbReference type="InterPro" id="IPR039425">
    <property type="entry name" value="RNA_pol_sigma-70-like"/>
</dbReference>
<dbReference type="Gene3D" id="1.10.10.10">
    <property type="entry name" value="Winged helix-like DNA-binding domain superfamily/Winged helix DNA-binding domain"/>
    <property type="match status" value="1"/>
</dbReference>
<dbReference type="KEGG" id="pnp:IJ22_43310"/>
<dbReference type="SUPFAM" id="SSF88659">
    <property type="entry name" value="Sigma3 and sigma4 domains of RNA polymerase sigma factors"/>
    <property type="match status" value="1"/>
</dbReference>
<dbReference type="GO" id="GO:0006352">
    <property type="term" value="P:DNA-templated transcription initiation"/>
    <property type="evidence" value="ECO:0007669"/>
    <property type="project" value="InterPro"/>
</dbReference>
<keyword evidence="8" id="KW-1185">Reference proteome</keyword>
<feature type="domain" description="RNA polymerase sigma factor 70 region 4 type 2" evidence="6">
    <location>
        <begin position="121"/>
        <end position="172"/>
    </location>
</feature>
<reference evidence="8" key="1">
    <citation type="submission" date="2015-12" db="EMBL/GenBank/DDBJ databases">
        <title>Complete genome sequences of two moderately thermophilic Paenibacillus species.</title>
        <authorList>
            <person name="Butler R.III."/>
            <person name="Wang J."/>
            <person name="Stark B.C."/>
            <person name="Pombert J.-F."/>
        </authorList>
    </citation>
    <scope>NUCLEOTIDE SEQUENCE [LARGE SCALE GENOMIC DNA]</scope>
    <source>
        <strain evidence="8">32O-Y</strain>
    </source>
</reference>
<keyword evidence="4" id="KW-0804">Transcription</keyword>
<dbReference type="GO" id="GO:0003677">
    <property type="term" value="F:DNA binding"/>
    <property type="evidence" value="ECO:0007669"/>
    <property type="project" value="InterPro"/>
</dbReference>
<name>A0A0U2UEE8_9BACL</name>
<evidence type="ECO:0000259" key="5">
    <source>
        <dbReference type="Pfam" id="PF04542"/>
    </source>
</evidence>
<dbReference type="PANTHER" id="PTHR43133">
    <property type="entry name" value="RNA POLYMERASE ECF-TYPE SIGMA FACTO"/>
    <property type="match status" value="1"/>
</dbReference>
<evidence type="ECO:0000313" key="8">
    <source>
        <dbReference type="Proteomes" id="UP000061660"/>
    </source>
</evidence>
<dbReference type="InterPro" id="IPR013325">
    <property type="entry name" value="RNA_pol_sigma_r2"/>
</dbReference>
<protein>
    <submittedName>
        <fullName evidence="7">RNA polymerase sigma factor</fullName>
    </submittedName>
</protein>
<dbReference type="PATRIC" id="fig|162209.4.peg.4572"/>
<dbReference type="InterPro" id="IPR013249">
    <property type="entry name" value="RNA_pol_sigma70_r4_t2"/>
</dbReference>
<comment type="similarity">
    <text evidence="1">Belongs to the sigma-70 factor family. ECF subfamily.</text>
</comment>
<evidence type="ECO:0000256" key="1">
    <source>
        <dbReference type="ARBA" id="ARBA00010641"/>
    </source>
</evidence>
<dbReference type="Pfam" id="PF04542">
    <property type="entry name" value="Sigma70_r2"/>
    <property type="match status" value="1"/>
</dbReference>
<evidence type="ECO:0000313" key="7">
    <source>
        <dbReference type="EMBL" id="ALS24617.1"/>
    </source>
</evidence>
<dbReference type="PANTHER" id="PTHR43133:SF51">
    <property type="entry name" value="RNA POLYMERASE SIGMA FACTOR"/>
    <property type="match status" value="1"/>
</dbReference>
<evidence type="ECO:0000256" key="3">
    <source>
        <dbReference type="ARBA" id="ARBA00023082"/>
    </source>
</evidence>
<feature type="domain" description="RNA polymerase sigma-70 region 2" evidence="5">
    <location>
        <begin position="24"/>
        <end position="91"/>
    </location>
</feature>